<feature type="transmembrane region" description="Helical" evidence="1">
    <location>
        <begin position="106"/>
        <end position="123"/>
    </location>
</feature>
<dbReference type="AlphaFoldDB" id="A0AAW4X1P3"/>
<dbReference type="PROSITE" id="PS51832">
    <property type="entry name" value="HD_GYP"/>
    <property type="match status" value="1"/>
</dbReference>
<dbReference type="Pfam" id="PF13426">
    <property type="entry name" value="PAS_9"/>
    <property type="match status" value="1"/>
</dbReference>
<evidence type="ECO:0000313" key="7">
    <source>
        <dbReference type="Proteomes" id="UP001199296"/>
    </source>
</evidence>
<organism evidence="6 7">
    <name type="scientific">Halanaerobium polyolivorans</name>
    <dbReference type="NCBI Taxonomy" id="2886943"/>
    <lineage>
        <taxon>Bacteria</taxon>
        <taxon>Bacillati</taxon>
        <taxon>Bacillota</taxon>
        <taxon>Clostridia</taxon>
        <taxon>Halanaerobiales</taxon>
        <taxon>Halanaerobiaceae</taxon>
        <taxon>Halanaerobium</taxon>
    </lineage>
</organism>
<dbReference type="CDD" id="cd00077">
    <property type="entry name" value="HDc"/>
    <property type="match status" value="1"/>
</dbReference>
<keyword evidence="1" id="KW-0812">Transmembrane</keyword>
<dbReference type="CDD" id="cd01949">
    <property type="entry name" value="GGDEF"/>
    <property type="match status" value="1"/>
</dbReference>
<dbReference type="SUPFAM" id="SSF55785">
    <property type="entry name" value="PYP-like sensor domain (PAS domain)"/>
    <property type="match status" value="3"/>
</dbReference>
<dbReference type="Pfam" id="PF08447">
    <property type="entry name" value="PAS_3"/>
    <property type="match status" value="1"/>
</dbReference>
<feature type="transmembrane region" description="Helical" evidence="1">
    <location>
        <begin position="21"/>
        <end position="41"/>
    </location>
</feature>
<feature type="domain" description="PAS" evidence="2">
    <location>
        <begin position="305"/>
        <end position="382"/>
    </location>
</feature>
<feature type="domain" description="GGDEF" evidence="4">
    <location>
        <begin position="586"/>
        <end position="716"/>
    </location>
</feature>
<dbReference type="NCBIfam" id="TIGR00254">
    <property type="entry name" value="GGDEF"/>
    <property type="match status" value="1"/>
</dbReference>
<feature type="transmembrane region" description="Helical" evidence="1">
    <location>
        <begin position="53"/>
        <end position="71"/>
    </location>
</feature>
<dbReference type="SMART" id="SM00086">
    <property type="entry name" value="PAC"/>
    <property type="match status" value="3"/>
</dbReference>
<dbReference type="InterPro" id="IPR013767">
    <property type="entry name" value="PAS_fold"/>
</dbReference>
<dbReference type="InterPro" id="IPR013655">
    <property type="entry name" value="PAS_fold_3"/>
</dbReference>
<dbReference type="InterPro" id="IPR043128">
    <property type="entry name" value="Rev_trsase/Diguanyl_cyclase"/>
</dbReference>
<proteinExistence type="predicted"/>
<dbReference type="InterPro" id="IPR001610">
    <property type="entry name" value="PAC"/>
</dbReference>
<dbReference type="CDD" id="cd00130">
    <property type="entry name" value="PAS"/>
    <property type="match status" value="3"/>
</dbReference>
<feature type="domain" description="HD-GYP" evidence="5">
    <location>
        <begin position="707"/>
        <end position="891"/>
    </location>
</feature>
<keyword evidence="1" id="KW-0472">Membrane</keyword>
<dbReference type="Gene3D" id="1.10.3210.10">
    <property type="entry name" value="Hypothetical protein af1432"/>
    <property type="match status" value="1"/>
</dbReference>
<dbReference type="SMART" id="SM00267">
    <property type="entry name" value="GGDEF"/>
    <property type="match status" value="1"/>
</dbReference>
<dbReference type="SMART" id="SM00471">
    <property type="entry name" value="HDc"/>
    <property type="match status" value="1"/>
</dbReference>
<name>A0AAW4X1P3_9FIRM</name>
<dbReference type="PANTHER" id="PTHR44757">
    <property type="entry name" value="DIGUANYLATE CYCLASE DGCP"/>
    <property type="match status" value="1"/>
</dbReference>
<dbReference type="InterPro" id="IPR035965">
    <property type="entry name" value="PAS-like_dom_sf"/>
</dbReference>
<dbReference type="SUPFAM" id="SSF109604">
    <property type="entry name" value="HD-domain/PDEase-like"/>
    <property type="match status" value="1"/>
</dbReference>
<keyword evidence="7" id="KW-1185">Reference proteome</keyword>
<dbReference type="PANTHER" id="PTHR44757:SF2">
    <property type="entry name" value="BIOFILM ARCHITECTURE MAINTENANCE PROTEIN MBAA"/>
    <property type="match status" value="1"/>
</dbReference>
<dbReference type="GO" id="GO:0006355">
    <property type="term" value="P:regulation of DNA-templated transcription"/>
    <property type="evidence" value="ECO:0007669"/>
    <property type="project" value="InterPro"/>
</dbReference>
<dbReference type="InterPro" id="IPR000160">
    <property type="entry name" value="GGDEF_dom"/>
</dbReference>
<dbReference type="PROSITE" id="PS50112">
    <property type="entry name" value="PAS"/>
    <property type="match status" value="2"/>
</dbReference>
<dbReference type="SUPFAM" id="SSF55073">
    <property type="entry name" value="Nucleotide cyclase"/>
    <property type="match status" value="1"/>
</dbReference>
<evidence type="ECO:0000259" key="5">
    <source>
        <dbReference type="PROSITE" id="PS51832"/>
    </source>
</evidence>
<dbReference type="InterPro" id="IPR037522">
    <property type="entry name" value="HD_GYP_dom"/>
</dbReference>
<dbReference type="Gene3D" id="3.30.450.20">
    <property type="entry name" value="PAS domain"/>
    <property type="match status" value="3"/>
</dbReference>
<dbReference type="NCBIfam" id="TIGR00229">
    <property type="entry name" value="sensory_box"/>
    <property type="match status" value="3"/>
</dbReference>
<sequence>MNKEIRLTEAEKKEEKNKKLKFYRIIMLIVPYFYFVFGLFFYNSANIDDPISLMQRGIIILIFLTVFLLSFFNEWIKTKIEELSYILIYAGIMHLAYISYLNSFSYNLAATLIAVLVIANLFFAGKKILLYCNLFSAVFIGITLTMAQELSPQYRLLYYFVYLSTAVFTYLISYHKQKAKDEIDIINNKQRKLLNNIDIQIWYLTDIDQYGEVNQAHADFIGAKKEEVENKKISNFFSETEANNFIENNKRVFAEKKKVKQERWVRNHRGEERLLSISRIPKLNAKGEVEFLVCSAEDITVERQKDQKLKNIFQNFGIAYWSVDIKNEKLIEASPSTEKLYGYPLEDWYNNSNFWFKIIHPEDKIKVETSKESYKEKSIAEEEYRVYKQNGEVIWTKNYIIPIKNNKNELIRVDGLSYDITERKKQEKALEQSEKRYRTIFESAPIAIIIEDQKGNILEVNEAICELTDYTKEELESSNIFDKFVLEENREIAQNNIQKILNGEDLEFDIKTPTKNGDFLYTHLKETSIILPDGEKGILSMQVDITERKMQEEKIEYLSYRDILTGLYNRRFLEEEMKRLDTERQLPISIIMADVNGLKLINDSFGHKEGDQLLIETAQLLNTFIREEDILARYGGDEFLILLPQTSKEAAEKVLKRIKAAFKAAENEELPLSISLGAATKNAPQQSLNQVLKNADDRMYQNKLSESRSSKSNVIENILNTLGTKTKESKEHALRMEKLALQLGEELNLSNSELNRLALLAKIHDIGKVTIPEEILVKTDKLSGKEWKIMREHPEKGYRIASASQEFSGVAEEILAHHERWDGNGYPRGLSEAEIPYLARIITIIDAYDVMTNERPYSSAISQAEALNEIQSCSGTQFDPEIAAIFTNLMR</sequence>
<evidence type="ECO:0000313" key="6">
    <source>
        <dbReference type="EMBL" id="MCC3145762.1"/>
    </source>
</evidence>
<dbReference type="SMART" id="SM00091">
    <property type="entry name" value="PAS"/>
    <property type="match status" value="3"/>
</dbReference>
<feature type="domain" description="PAC" evidence="3">
    <location>
        <begin position="504"/>
        <end position="557"/>
    </location>
</feature>
<feature type="domain" description="PAC" evidence="3">
    <location>
        <begin position="380"/>
        <end position="432"/>
    </location>
</feature>
<comment type="caution">
    <text evidence="6">The sequence shown here is derived from an EMBL/GenBank/DDBJ whole genome shotgun (WGS) entry which is preliminary data.</text>
</comment>
<dbReference type="InterPro" id="IPR029787">
    <property type="entry name" value="Nucleotide_cyclase"/>
</dbReference>
<evidence type="ECO:0000256" key="1">
    <source>
        <dbReference type="SAM" id="Phobius"/>
    </source>
</evidence>
<accession>A0AAW4X1P3</accession>
<dbReference type="PROSITE" id="PS50887">
    <property type="entry name" value="GGDEF"/>
    <property type="match status" value="1"/>
</dbReference>
<protein>
    <submittedName>
        <fullName evidence="6">PAS domain S-box protein</fullName>
    </submittedName>
</protein>
<keyword evidence="1" id="KW-1133">Transmembrane helix</keyword>
<dbReference type="EMBL" id="JAJFAT010000016">
    <property type="protein sequence ID" value="MCC3145762.1"/>
    <property type="molecule type" value="Genomic_DNA"/>
</dbReference>
<dbReference type="InterPro" id="IPR052155">
    <property type="entry name" value="Biofilm_reg_signaling"/>
</dbReference>
<dbReference type="Proteomes" id="UP001199296">
    <property type="component" value="Unassembled WGS sequence"/>
</dbReference>
<dbReference type="Pfam" id="PF00989">
    <property type="entry name" value="PAS"/>
    <property type="match status" value="1"/>
</dbReference>
<dbReference type="PROSITE" id="PS50113">
    <property type="entry name" value="PAC"/>
    <property type="match status" value="3"/>
</dbReference>
<dbReference type="Pfam" id="PF13487">
    <property type="entry name" value="HD_5"/>
    <property type="match status" value="1"/>
</dbReference>
<dbReference type="InterPro" id="IPR003607">
    <property type="entry name" value="HD/PDEase_dom"/>
</dbReference>
<dbReference type="Pfam" id="PF00990">
    <property type="entry name" value="GGDEF"/>
    <property type="match status" value="1"/>
</dbReference>
<feature type="transmembrane region" description="Helical" evidence="1">
    <location>
        <begin position="130"/>
        <end position="150"/>
    </location>
</feature>
<dbReference type="Gene3D" id="3.30.70.270">
    <property type="match status" value="1"/>
</dbReference>
<dbReference type="InterPro" id="IPR000014">
    <property type="entry name" value="PAS"/>
</dbReference>
<evidence type="ECO:0000259" key="2">
    <source>
        <dbReference type="PROSITE" id="PS50112"/>
    </source>
</evidence>
<evidence type="ECO:0000259" key="4">
    <source>
        <dbReference type="PROSITE" id="PS50887"/>
    </source>
</evidence>
<feature type="domain" description="PAS" evidence="2">
    <location>
        <begin position="433"/>
        <end position="504"/>
    </location>
</feature>
<gene>
    <name evidence="6" type="ORF">LJ207_10545</name>
</gene>
<evidence type="ECO:0000259" key="3">
    <source>
        <dbReference type="PROSITE" id="PS50113"/>
    </source>
</evidence>
<reference evidence="6 7" key="1">
    <citation type="submission" date="2021-10" db="EMBL/GenBank/DDBJ databases">
        <authorList>
            <person name="Grouzdev D.S."/>
            <person name="Pantiukh K.S."/>
            <person name="Krutkina M.S."/>
        </authorList>
    </citation>
    <scope>NUCLEOTIDE SEQUENCE [LARGE SCALE GENOMIC DNA]</scope>
    <source>
        <strain evidence="6 7">Z-7514</strain>
    </source>
</reference>
<feature type="domain" description="PAC" evidence="3">
    <location>
        <begin position="259"/>
        <end position="311"/>
    </location>
</feature>
<dbReference type="InterPro" id="IPR000700">
    <property type="entry name" value="PAS-assoc_C"/>
</dbReference>
<feature type="transmembrane region" description="Helical" evidence="1">
    <location>
        <begin position="83"/>
        <end position="100"/>
    </location>
</feature>
<dbReference type="RefSeq" id="WP_229346462.1">
    <property type="nucleotide sequence ID" value="NZ_JAJFAT010000016.1"/>
</dbReference>